<evidence type="ECO:0000256" key="2">
    <source>
        <dbReference type="ARBA" id="ARBA00022729"/>
    </source>
</evidence>
<dbReference type="Gene3D" id="2.60.40.10">
    <property type="entry name" value="Immunoglobulins"/>
    <property type="match status" value="2"/>
</dbReference>
<dbReference type="InterPro" id="IPR015631">
    <property type="entry name" value="CD2/SLAM_rcpt"/>
</dbReference>
<accession>A0A5J5CLL9</accession>
<keyword evidence="4" id="KW-0325">Glycoprotein</keyword>
<dbReference type="InterPro" id="IPR036179">
    <property type="entry name" value="Ig-like_dom_sf"/>
</dbReference>
<gene>
    <name evidence="6" type="ORF">FQN60_006288</name>
</gene>
<evidence type="ECO:0000313" key="6">
    <source>
        <dbReference type="EMBL" id="KAA8582617.1"/>
    </source>
</evidence>
<feature type="non-terminal residue" evidence="6">
    <location>
        <position position="1"/>
    </location>
</feature>
<dbReference type="PROSITE" id="PS50835">
    <property type="entry name" value="IG_LIKE"/>
    <property type="match status" value="1"/>
</dbReference>
<dbReference type="GO" id="GO:0016020">
    <property type="term" value="C:membrane"/>
    <property type="evidence" value="ECO:0007669"/>
    <property type="project" value="UniProtKB-SubCell"/>
</dbReference>
<dbReference type="SUPFAM" id="SSF48726">
    <property type="entry name" value="Immunoglobulin"/>
    <property type="match status" value="1"/>
</dbReference>
<sequence length="175" mass="19580">GEDSSCQRVIHKKVGDTVEFSSCLPTEGVTTARWKYKESIIADRDDVSGEHQFKGRVDLNPTNFSLTVRRLTLNDSGNFSFVSEGEGGRQRKTVTFTLKVHVLLECRATSDISNSDITYTWAVRNQTRDGPRLEYILKPQDEDTKFTCTISNEVSKMAATKTETCRNSTSGTPET</sequence>
<reference evidence="6 7" key="1">
    <citation type="submission" date="2019-08" db="EMBL/GenBank/DDBJ databases">
        <title>A chromosome-level genome assembly, high-density linkage maps, and genome scans reveal the genomic architecture of hybrid incompatibilities underlying speciation via character displacement in darters (Percidae: Etheostominae).</title>
        <authorList>
            <person name="Moran R.L."/>
            <person name="Catchen J.M."/>
            <person name="Fuller R.C."/>
        </authorList>
    </citation>
    <scope>NUCLEOTIDE SEQUENCE [LARGE SCALE GENOMIC DNA]</scope>
    <source>
        <strain evidence="6">EspeVRDwgs_2016</strain>
        <tissue evidence="6">Muscle</tissue>
    </source>
</reference>
<dbReference type="InterPro" id="IPR007110">
    <property type="entry name" value="Ig-like_dom"/>
</dbReference>
<dbReference type="PANTHER" id="PTHR12080:SF48">
    <property type="entry name" value="IMMUNOGLOBULIN SUBTYPE DOMAIN-CONTAINING PROTEIN"/>
    <property type="match status" value="1"/>
</dbReference>
<proteinExistence type="predicted"/>
<evidence type="ECO:0000256" key="4">
    <source>
        <dbReference type="ARBA" id="ARBA00023180"/>
    </source>
</evidence>
<organism evidence="6 7">
    <name type="scientific">Etheostoma spectabile</name>
    <name type="common">orangethroat darter</name>
    <dbReference type="NCBI Taxonomy" id="54343"/>
    <lineage>
        <taxon>Eukaryota</taxon>
        <taxon>Metazoa</taxon>
        <taxon>Chordata</taxon>
        <taxon>Craniata</taxon>
        <taxon>Vertebrata</taxon>
        <taxon>Euteleostomi</taxon>
        <taxon>Actinopterygii</taxon>
        <taxon>Neopterygii</taxon>
        <taxon>Teleostei</taxon>
        <taxon>Neoteleostei</taxon>
        <taxon>Acanthomorphata</taxon>
        <taxon>Eupercaria</taxon>
        <taxon>Perciformes</taxon>
        <taxon>Percoidei</taxon>
        <taxon>Percidae</taxon>
        <taxon>Etheostomatinae</taxon>
        <taxon>Etheostoma</taxon>
    </lineage>
</organism>
<protein>
    <recommendedName>
        <fullName evidence="5">Ig-like domain-containing protein</fullName>
    </recommendedName>
</protein>
<dbReference type="AlphaFoldDB" id="A0A5J5CLL9"/>
<dbReference type="InterPro" id="IPR013783">
    <property type="entry name" value="Ig-like_fold"/>
</dbReference>
<dbReference type="Proteomes" id="UP000327493">
    <property type="component" value="Chromosome 19"/>
</dbReference>
<keyword evidence="2" id="KW-0732">Signal</keyword>
<name>A0A5J5CLL9_9PERO</name>
<evidence type="ECO:0000259" key="5">
    <source>
        <dbReference type="PROSITE" id="PS50835"/>
    </source>
</evidence>
<evidence type="ECO:0000256" key="1">
    <source>
        <dbReference type="ARBA" id="ARBA00004370"/>
    </source>
</evidence>
<keyword evidence="7" id="KW-1185">Reference proteome</keyword>
<evidence type="ECO:0000313" key="7">
    <source>
        <dbReference type="Proteomes" id="UP000327493"/>
    </source>
</evidence>
<comment type="subcellular location">
    <subcellularLocation>
        <location evidence="1">Membrane</location>
    </subcellularLocation>
</comment>
<feature type="non-terminal residue" evidence="6">
    <location>
        <position position="175"/>
    </location>
</feature>
<comment type="caution">
    <text evidence="6">The sequence shown here is derived from an EMBL/GenBank/DDBJ whole genome shotgun (WGS) entry which is preliminary data.</text>
</comment>
<keyword evidence="3" id="KW-0472">Membrane</keyword>
<feature type="domain" description="Ig-like" evidence="5">
    <location>
        <begin position="61"/>
        <end position="164"/>
    </location>
</feature>
<evidence type="ECO:0000256" key="3">
    <source>
        <dbReference type="ARBA" id="ARBA00023136"/>
    </source>
</evidence>
<dbReference type="EMBL" id="VOFY01000019">
    <property type="protein sequence ID" value="KAA8582617.1"/>
    <property type="molecule type" value="Genomic_DNA"/>
</dbReference>
<dbReference type="PANTHER" id="PTHR12080">
    <property type="entry name" value="SIGNALING LYMPHOCYTIC ACTIVATION MOLECULE"/>
    <property type="match status" value="1"/>
</dbReference>